<feature type="region of interest" description="Disordered" evidence="3">
    <location>
        <begin position="1"/>
        <end position="21"/>
    </location>
</feature>
<dbReference type="AlphaFoldDB" id="A0A9N9BWB3"/>
<feature type="region of interest" description="Disordered" evidence="3">
    <location>
        <begin position="195"/>
        <end position="266"/>
    </location>
</feature>
<keyword evidence="2" id="KW-0175">Coiled coil</keyword>
<dbReference type="InterPro" id="IPR026947">
    <property type="entry name" value="UBN_middle_dom"/>
</dbReference>
<evidence type="ECO:0000256" key="2">
    <source>
        <dbReference type="SAM" id="Coils"/>
    </source>
</evidence>
<evidence type="ECO:0000313" key="7">
    <source>
        <dbReference type="Proteomes" id="UP000789739"/>
    </source>
</evidence>
<evidence type="ECO:0000259" key="5">
    <source>
        <dbReference type="Pfam" id="PF14075"/>
    </source>
</evidence>
<feature type="compositionally biased region" description="Low complexity" evidence="3">
    <location>
        <begin position="1"/>
        <end position="12"/>
    </location>
</feature>
<feature type="region of interest" description="Disordered" evidence="3">
    <location>
        <begin position="290"/>
        <end position="310"/>
    </location>
</feature>
<feature type="coiled-coil region" evidence="2">
    <location>
        <begin position="528"/>
        <end position="558"/>
    </location>
</feature>
<comment type="caution">
    <text evidence="6">The sequence shown here is derived from an EMBL/GenBank/DDBJ whole genome shotgun (WGS) entry which is preliminary data.</text>
</comment>
<keyword evidence="7" id="KW-1185">Reference proteome</keyword>
<evidence type="ECO:0000256" key="1">
    <source>
        <dbReference type="ARBA" id="ARBA00022553"/>
    </source>
</evidence>
<feature type="region of interest" description="Disordered" evidence="3">
    <location>
        <begin position="451"/>
        <end position="479"/>
    </location>
</feature>
<feature type="compositionally biased region" description="Basic and acidic residues" evidence="3">
    <location>
        <begin position="131"/>
        <end position="157"/>
    </location>
</feature>
<feature type="domain" description="Ubinuclein middle" evidence="5">
    <location>
        <begin position="333"/>
        <end position="581"/>
    </location>
</feature>
<reference evidence="6" key="1">
    <citation type="submission" date="2021-06" db="EMBL/GenBank/DDBJ databases">
        <authorList>
            <person name="Kallberg Y."/>
            <person name="Tangrot J."/>
            <person name="Rosling A."/>
        </authorList>
    </citation>
    <scope>NUCLEOTIDE SEQUENCE</scope>
    <source>
        <strain evidence="6">BR232B</strain>
    </source>
</reference>
<dbReference type="EMBL" id="CAJVPI010000877">
    <property type="protein sequence ID" value="CAG8579387.1"/>
    <property type="molecule type" value="Genomic_DNA"/>
</dbReference>
<evidence type="ECO:0000259" key="4">
    <source>
        <dbReference type="Pfam" id="PF08729"/>
    </source>
</evidence>
<organism evidence="6 7">
    <name type="scientific">Paraglomus brasilianum</name>
    <dbReference type="NCBI Taxonomy" id="144538"/>
    <lineage>
        <taxon>Eukaryota</taxon>
        <taxon>Fungi</taxon>
        <taxon>Fungi incertae sedis</taxon>
        <taxon>Mucoromycota</taxon>
        <taxon>Glomeromycotina</taxon>
        <taxon>Glomeromycetes</taxon>
        <taxon>Paraglomerales</taxon>
        <taxon>Paraglomeraceae</taxon>
        <taxon>Paraglomus</taxon>
    </lineage>
</organism>
<evidence type="ECO:0000256" key="3">
    <source>
        <dbReference type="SAM" id="MobiDB-lite"/>
    </source>
</evidence>
<sequence length="600" mass="67536">MTKTQTDSSSSASKKKRDLSDLDTRLGFLSAAQPEKHPRIIRLDVPFLQPENNVVYFPELLREEGLEPPTPMKKFPSDSDTPVSESDATPPPSPGSKTPDRSLPLPADSPFGSPSASGTHESDAFFNRLLENAERREKDERAKAGSEKPQKRPRTEMYDMSDPFIDDSDLVPSQRQARKVRPKLDGFFVWKGPLTKNDLEMLDSEGKPKRRVRAKCTTSPEESKEPRPRKRVTKKADSTTSEHKLAAPSACKQKKDKPSTDSEKKTQSLITRFVSAAGGNSQNQTGEAIIDFDEPSTPPENVDDSEPRTPVENKFQTDVMKTPGKRKKTYVVQSLPLELQSAVELFKEAITKESFEIKSKFPVNLKPTLLDATAKAYGMGLFDENFFKTLTNLLPYNKFTVTRLCKRTLFPMKIQELEQTKEQLIADLRVAIDTTIPNLIKRYNEQLRSENSFNSDGCGNSPSKTATSTPPNGNTTHNAMSVDAIIDNDANDIDVDAGEGSDDRSDGFGKLSKKFKWDDATKSLLWKVIKIEMDLTAMQNELNEAEEKSERLSEQTMRKRLYQRLLSFWPPGWITSYDISRVYSAFKRKLKVTEQGSDRT</sequence>
<feature type="domain" description="Hpc2-related" evidence="4">
    <location>
        <begin position="152"/>
        <end position="194"/>
    </location>
</feature>
<feature type="region of interest" description="Disordered" evidence="3">
    <location>
        <begin position="65"/>
        <end position="180"/>
    </location>
</feature>
<keyword evidence="1" id="KW-0597">Phosphoprotein</keyword>
<feature type="compositionally biased region" description="Polar residues" evidence="3">
    <location>
        <begin position="78"/>
        <end position="87"/>
    </location>
</feature>
<feature type="compositionally biased region" description="Basic and acidic residues" evidence="3">
    <location>
        <begin position="256"/>
        <end position="266"/>
    </location>
</feature>
<proteinExistence type="predicted"/>
<protein>
    <submittedName>
        <fullName evidence="6">272_t:CDS:1</fullName>
    </submittedName>
</protein>
<dbReference type="InterPro" id="IPR014840">
    <property type="entry name" value="HRD"/>
</dbReference>
<feature type="compositionally biased region" description="Basic and acidic residues" evidence="3">
    <location>
        <begin position="234"/>
        <end position="245"/>
    </location>
</feature>
<accession>A0A9N9BWB3</accession>
<dbReference type="Proteomes" id="UP000789739">
    <property type="component" value="Unassembled WGS sequence"/>
</dbReference>
<name>A0A9N9BWB3_9GLOM</name>
<dbReference type="OrthoDB" id="5576775at2759"/>
<dbReference type="Pfam" id="PF08729">
    <property type="entry name" value="HUN"/>
    <property type="match status" value="1"/>
</dbReference>
<gene>
    <name evidence="6" type="ORF">PBRASI_LOCUS6535</name>
</gene>
<dbReference type="Pfam" id="PF14075">
    <property type="entry name" value="UBN_AB"/>
    <property type="match status" value="1"/>
</dbReference>
<evidence type="ECO:0000313" key="6">
    <source>
        <dbReference type="EMBL" id="CAG8579387.1"/>
    </source>
</evidence>